<feature type="region of interest" description="Disordered" evidence="1">
    <location>
        <begin position="258"/>
        <end position="290"/>
    </location>
</feature>
<organism evidence="2 3">
    <name type="scientific">Monascus purpureus</name>
    <name type="common">Red mold</name>
    <name type="synonym">Monascus anka</name>
    <dbReference type="NCBI Taxonomy" id="5098"/>
    <lineage>
        <taxon>Eukaryota</taxon>
        <taxon>Fungi</taxon>
        <taxon>Dikarya</taxon>
        <taxon>Ascomycota</taxon>
        <taxon>Pezizomycotina</taxon>
        <taxon>Eurotiomycetes</taxon>
        <taxon>Eurotiomycetidae</taxon>
        <taxon>Eurotiales</taxon>
        <taxon>Aspergillaceae</taxon>
        <taxon>Monascus</taxon>
    </lineage>
</organism>
<keyword evidence="3" id="KW-1185">Reference proteome</keyword>
<accession>A0A507QTT8</accession>
<name>A0A507QTT8_MONPU</name>
<evidence type="ECO:0000313" key="2">
    <source>
        <dbReference type="EMBL" id="TQB72570.1"/>
    </source>
</evidence>
<gene>
    <name evidence="2" type="ORF">MPDQ_006703</name>
</gene>
<dbReference type="AlphaFoldDB" id="A0A507QTT8"/>
<comment type="caution">
    <text evidence="2">The sequence shown here is derived from an EMBL/GenBank/DDBJ whole genome shotgun (WGS) entry which is preliminary data.</text>
</comment>
<dbReference type="EMBL" id="VIFY01000061">
    <property type="protein sequence ID" value="TQB72570.1"/>
    <property type="molecule type" value="Genomic_DNA"/>
</dbReference>
<dbReference type="Proteomes" id="UP000319663">
    <property type="component" value="Unassembled WGS sequence"/>
</dbReference>
<feature type="region of interest" description="Disordered" evidence="1">
    <location>
        <begin position="316"/>
        <end position="363"/>
    </location>
</feature>
<reference evidence="2 3" key="1">
    <citation type="submission" date="2019-06" db="EMBL/GenBank/DDBJ databases">
        <title>Wine fermentation using esterase from Monascus purpureus.</title>
        <authorList>
            <person name="Geng C."/>
            <person name="Zhang Y."/>
        </authorList>
    </citation>
    <scope>NUCLEOTIDE SEQUENCE [LARGE SCALE GENOMIC DNA]</scope>
    <source>
        <strain evidence="2">HQ1</strain>
    </source>
</reference>
<protein>
    <submittedName>
        <fullName evidence="2">Uncharacterized protein</fullName>
    </submittedName>
</protein>
<proteinExistence type="predicted"/>
<dbReference type="OrthoDB" id="3647246at2759"/>
<feature type="compositionally biased region" description="Basic and acidic residues" evidence="1">
    <location>
        <begin position="348"/>
        <end position="357"/>
    </location>
</feature>
<sequence length="363" mass="41397">MENQSQEPSLLEYARFYGIAADITATSPLQYIDQTCKVSKSNSNKNTTTISNSTDEPSEFDIYLSSTHAEVEETLRKEKLNVSKDDAYFLTTVIRNTKTSMISIDWDSLLRGSRERDLPGKLELELPLWMEDDEASLKNRYKHHVLFDINEESPNTLTKGDELEFLDNTFREANDLAKEIQAEKLDCPMDSLRWIQSIRRYMNPGPGGLEKLFESILDHEYHRTRKDVLLRPMQFNDTHETPPLNKIRMLPSPTSSDIIISKAGPGLSPTRQTPHYGHNNPQDRPGGSGIFWKPSFQYQSSWDCWSTLAVEQLDLTSPSSENEYKGQICTRRSQSEHPTEGPSFIRISPDDSARKAIETTNVG</sequence>
<evidence type="ECO:0000256" key="1">
    <source>
        <dbReference type="SAM" id="MobiDB-lite"/>
    </source>
</evidence>
<evidence type="ECO:0000313" key="3">
    <source>
        <dbReference type="Proteomes" id="UP000319663"/>
    </source>
</evidence>